<proteinExistence type="predicted"/>
<gene>
    <name evidence="2" type="ORF">ATJ97_1539</name>
</gene>
<dbReference type="AlphaFoldDB" id="A0A2A9EJC4"/>
<feature type="compositionally biased region" description="Basic residues" evidence="1">
    <location>
        <begin position="131"/>
        <end position="140"/>
    </location>
</feature>
<dbReference type="NCBIfam" id="TIGR01484">
    <property type="entry name" value="HAD-SF-IIB"/>
    <property type="match status" value="1"/>
</dbReference>
<dbReference type="SUPFAM" id="SSF56784">
    <property type="entry name" value="HAD-like"/>
    <property type="match status" value="1"/>
</dbReference>
<sequence>MQTDNVFGPTIRMVATDIDGTIVPHGGTVSARTRDALAECVRTGLHVTLVTGRPPRWMPPILDATGFRGTMICANGAIVIDAATDEVVTVHRLPVPTVHRVVERLRERLSDVLFAIETPYSLRVESGYRNVRGRGRGRGRGRAEGLAPRSVAPESEAPRVEDLLDDEPIIKMVAISASLTPDELLVIGRDAVGDLVAPTHSSTGLALLELGPLGVSKASTLAALADSLAVDRSEVIAFGDMPNDVEMLTWAGSGYAMEGGHPAAVAAATHLAPPAGEDGVAQVLEDHLRAGGRISELSRMAAQD</sequence>
<dbReference type="GO" id="GO:0000287">
    <property type="term" value="F:magnesium ion binding"/>
    <property type="evidence" value="ECO:0007669"/>
    <property type="project" value="TreeGrafter"/>
</dbReference>
<dbReference type="EMBL" id="PDJI01000004">
    <property type="protein sequence ID" value="PFG39044.1"/>
    <property type="molecule type" value="Genomic_DNA"/>
</dbReference>
<organism evidence="2 3">
    <name type="scientific">Georgenia soli</name>
    <dbReference type="NCBI Taxonomy" id="638953"/>
    <lineage>
        <taxon>Bacteria</taxon>
        <taxon>Bacillati</taxon>
        <taxon>Actinomycetota</taxon>
        <taxon>Actinomycetes</taxon>
        <taxon>Micrococcales</taxon>
        <taxon>Bogoriellaceae</taxon>
        <taxon>Georgenia</taxon>
    </lineage>
</organism>
<dbReference type="GO" id="GO:0005829">
    <property type="term" value="C:cytosol"/>
    <property type="evidence" value="ECO:0007669"/>
    <property type="project" value="TreeGrafter"/>
</dbReference>
<keyword evidence="3" id="KW-1185">Reference proteome</keyword>
<evidence type="ECO:0000313" key="3">
    <source>
        <dbReference type="Proteomes" id="UP000222106"/>
    </source>
</evidence>
<evidence type="ECO:0008006" key="4">
    <source>
        <dbReference type="Google" id="ProtNLM"/>
    </source>
</evidence>
<dbReference type="Proteomes" id="UP000222106">
    <property type="component" value="Unassembled WGS sequence"/>
</dbReference>
<accession>A0A2A9EJC4</accession>
<comment type="caution">
    <text evidence="2">The sequence shown here is derived from an EMBL/GenBank/DDBJ whole genome shotgun (WGS) entry which is preliminary data.</text>
</comment>
<dbReference type="InterPro" id="IPR036412">
    <property type="entry name" value="HAD-like_sf"/>
</dbReference>
<reference evidence="2 3" key="1">
    <citation type="submission" date="2017-10" db="EMBL/GenBank/DDBJ databases">
        <title>Sequencing the genomes of 1000 actinobacteria strains.</title>
        <authorList>
            <person name="Klenk H.-P."/>
        </authorList>
    </citation>
    <scope>NUCLEOTIDE SEQUENCE [LARGE SCALE GENOMIC DNA]</scope>
    <source>
        <strain evidence="2 3">DSM 21838</strain>
    </source>
</reference>
<dbReference type="Pfam" id="PF08282">
    <property type="entry name" value="Hydrolase_3"/>
    <property type="match status" value="1"/>
</dbReference>
<feature type="region of interest" description="Disordered" evidence="1">
    <location>
        <begin position="131"/>
        <end position="158"/>
    </location>
</feature>
<dbReference type="GO" id="GO:0016791">
    <property type="term" value="F:phosphatase activity"/>
    <property type="evidence" value="ECO:0007669"/>
    <property type="project" value="TreeGrafter"/>
</dbReference>
<dbReference type="PANTHER" id="PTHR10000">
    <property type="entry name" value="PHOSPHOSERINE PHOSPHATASE"/>
    <property type="match status" value="1"/>
</dbReference>
<dbReference type="InterPro" id="IPR023214">
    <property type="entry name" value="HAD_sf"/>
</dbReference>
<dbReference type="PANTHER" id="PTHR10000:SF8">
    <property type="entry name" value="HAD SUPERFAMILY HYDROLASE-LIKE, TYPE 3"/>
    <property type="match status" value="1"/>
</dbReference>
<protein>
    <recommendedName>
        <fullName evidence="4">Cof subfamily protein (Haloacid dehalogenase superfamily)/HAD superfamily hydrolase (TIGR01484 family)</fullName>
    </recommendedName>
</protein>
<name>A0A2A9EJC4_9MICO</name>
<evidence type="ECO:0000313" key="2">
    <source>
        <dbReference type="EMBL" id="PFG39044.1"/>
    </source>
</evidence>
<dbReference type="InterPro" id="IPR006379">
    <property type="entry name" value="HAD-SF_hydro_IIB"/>
</dbReference>
<dbReference type="Gene3D" id="3.40.50.1000">
    <property type="entry name" value="HAD superfamily/HAD-like"/>
    <property type="match status" value="1"/>
</dbReference>
<dbReference type="Gene3D" id="3.30.1240.10">
    <property type="match status" value="1"/>
</dbReference>
<evidence type="ECO:0000256" key="1">
    <source>
        <dbReference type="SAM" id="MobiDB-lite"/>
    </source>
</evidence>